<keyword evidence="3 9" id="KW-0963">Cytoplasm</keyword>
<keyword evidence="4 9" id="KW-0808">Transferase</keyword>
<dbReference type="PROSITE" id="PS01076">
    <property type="entry name" value="ACETATE_KINASE_2"/>
    <property type="match status" value="1"/>
</dbReference>
<dbReference type="InterPro" id="IPR011245">
    <property type="entry name" value="Butyrate_kin"/>
</dbReference>
<evidence type="ECO:0000256" key="8">
    <source>
        <dbReference type="ARBA" id="ARBA00048596"/>
    </source>
</evidence>
<dbReference type="PANTHER" id="PTHR21060:SF3">
    <property type="entry name" value="BUTYRATE KINASE 2-RELATED"/>
    <property type="match status" value="1"/>
</dbReference>
<dbReference type="HAMAP" id="MF_00542">
    <property type="entry name" value="Butyrate_kinase"/>
    <property type="match status" value="1"/>
</dbReference>
<evidence type="ECO:0000256" key="9">
    <source>
        <dbReference type="HAMAP-Rule" id="MF_00542"/>
    </source>
</evidence>
<dbReference type="PIRSF" id="PIRSF036458">
    <property type="entry name" value="Butyrate_kin"/>
    <property type="match status" value="1"/>
</dbReference>
<evidence type="ECO:0000256" key="3">
    <source>
        <dbReference type="ARBA" id="ARBA00022490"/>
    </source>
</evidence>
<comment type="subcellular location">
    <subcellularLocation>
        <location evidence="1 9">Cytoplasm</location>
    </subcellularLocation>
</comment>
<keyword evidence="12" id="KW-1185">Reference proteome</keyword>
<comment type="similarity">
    <text evidence="2 9 10">Belongs to the acetokinase family.</text>
</comment>
<evidence type="ECO:0000313" key="11">
    <source>
        <dbReference type="EMBL" id="MBP2018716.1"/>
    </source>
</evidence>
<dbReference type="InterPro" id="IPR000890">
    <property type="entry name" value="Aliphatic_acid_kin_short-chain"/>
</dbReference>
<keyword evidence="7 9" id="KW-0067">ATP-binding</keyword>
<evidence type="ECO:0000256" key="2">
    <source>
        <dbReference type="ARBA" id="ARBA00008748"/>
    </source>
</evidence>
<dbReference type="CDD" id="cd24011">
    <property type="entry name" value="ASKHA_NBD_BK"/>
    <property type="match status" value="1"/>
</dbReference>
<dbReference type="Gene3D" id="3.30.420.40">
    <property type="match status" value="2"/>
</dbReference>
<dbReference type="PRINTS" id="PR00471">
    <property type="entry name" value="ACETATEKNASE"/>
</dbReference>
<evidence type="ECO:0000256" key="10">
    <source>
        <dbReference type="RuleBase" id="RU003835"/>
    </source>
</evidence>
<keyword evidence="6 9" id="KW-0418">Kinase</keyword>
<sequence length="369" mass="39832">MHNPPKPLILAINPGATSTKIGLHDGDRWRLRQVIPHSAADLAGFESVIDQYPYRLELVRRALAENGVAPESLTAVVARGGLPKPGPGGTYAVNEAMLDDLRACRYGIHVSNLAPIIAYDIARPLGIPCFTVDPVTTDELWPLARISGMPDLERSNLSHALNMKAVARRVARELARPYDELNLITVHLGTGISVAAHHKGRMVDVVSGNEEGPFSPDRPGTLPAWSLVKLCYSGKYTFAEMKRLMNGEGGLSAYLGTKDVRAVEERIRAGDEHARLVLDAMCYQVAKYTGAMACALGGCVDRIIITGGIAHSDYVVSRIRERIAFLAPVAVLPGEEELEALVEGALRVLRGEETARVYGAQEVESSAVG</sequence>
<evidence type="ECO:0000256" key="1">
    <source>
        <dbReference type="ARBA" id="ARBA00004496"/>
    </source>
</evidence>
<dbReference type="Proteomes" id="UP001519289">
    <property type="component" value="Unassembled WGS sequence"/>
</dbReference>
<accession>A0ABS4JT49</accession>
<dbReference type="NCBIfam" id="NF002834">
    <property type="entry name" value="PRK03011.1-5"/>
    <property type="match status" value="1"/>
</dbReference>
<evidence type="ECO:0000256" key="7">
    <source>
        <dbReference type="ARBA" id="ARBA00022840"/>
    </source>
</evidence>
<protein>
    <recommendedName>
        <fullName evidence="9">Probable butyrate kinase</fullName>
        <shortName evidence="9">BK</shortName>
        <ecNumber evidence="9">2.7.2.7</ecNumber>
    </recommendedName>
    <alternativeName>
        <fullName evidence="9">Branched-chain carboxylic acid kinase</fullName>
    </alternativeName>
</protein>
<dbReference type="InterPro" id="IPR043129">
    <property type="entry name" value="ATPase_NBD"/>
</dbReference>
<dbReference type="PANTHER" id="PTHR21060">
    <property type="entry name" value="ACETATE KINASE"/>
    <property type="match status" value="1"/>
</dbReference>
<name>A0ABS4JT49_9FIRM</name>
<proteinExistence type="inferred from homology"/>
<gene>
    <name evidence="9" type="primary">buk</name>
    <name evidence="11" type="ORF">J2Z79_002131</name>
</gene>
<reference evidence="11 12" key="1">
    <citation type="submission" date="2021-03" db="EMBL/GenBank/DDBJ databases">
        <title>Genomic Encyclopedia of Type Strains, Phase IV (KMG-IV): sequencing the most valuable type-strain genomes for metagenomic binning, comparative biology and taxonomic classification.</title>
        <authorList>
            <person name="Goeker M."/>
        </authorList>
    </citation>
    <scope>NUCLEOTIDE SEQUENCE [LARGE SCALE GENOMIC DNA]</scope>
    <source>
        <strain evidence="11 12">DSM 27138</strain>
    </source>
</reference>
<dbReference type="EC" id="2.7.2.7" evidence="9"/>
<dbReference type="GO" id="GO:0047761">
    <property type="term" value="F:butyrate kinase activity"/>
    <property type="evidence" value="ECO:0007669"/>
    <property type="project" value="UniProtKB-EC"/>
</dbReference>
<dbReference type="NCBIfam" id="TIGR02707">
    <property type="entry name" value="butyr_kinase"/>
    <property type="match status" value="1"/>
</dbReference>
<dbReference type="EMBL" id="JAGGLG010000016">
    <property type="protein sequence ID" value="MBP2018716.1"/>
    <property type="molecule type" value="Genomic_DNA"/>
</dbReference>
<evidence type="ECO:0000256" key="5">
    <source>
        <dbReference type="ARBA" id="ARBA00022741"/>
    </source>
</evidence>
<organism evidence="11 12">
    <name type="scientific">Symbiobacterium terraclitae</name>
    <dbReference type="NCBI Taxonomy" id="557451"/>
    <lineage>
        <taxon>Bacteria</taxon>
        <taxon>Bacillati</taxon>
        <taxon>Bacillota</taxon>
        <taxon>Clostridia</taxon>
        <taxon>Eubacteriales</taxon>
        <taxon>Symbiobacteriaceae</taxon>
        <taxon>Symbiobacterium</taxon>
    </lineage>
</organism>
<comment type="caution">
    <text evidence="11">The sequence shown here is derived from an EMBL/GenBank/DDBJ whole genome shotgun (WGS) entry which is preliminary data.</text>
</comment>
<evidence type="ECO:0000256" key="6">
    <source>
        <dbReference type="ARBA" id="ARBA00022777"/>
    </source>
</evidence>
<dbReference type="RefSeq" id="WP_209466839.1">
    <property type="nucleotide sequence ID" value="NZ_JAGGLG010000016.1"/>
</dbReference>
<evidence type="ECO:0000256" key="4">
    <source>
        <dbReference type="ARBA" id="ARBA00022679"/>
    </source>
</evidence>
<keyword evidence="5 9" id="KW-0547">Nucleotide-binding</keyword>
<comment type="catalytic activity">
    <reaction evidence="8 9">
        <text>butanoate + ATP = butanoyl phosphate + ADP</text>
        <dbReference type="Rhea" id="RHEA:13585"/>
        <dbReference type="ChEBI" id="CHEBI:17968"/>
        <dbReference type="ChEBI" id="CHEBI:30616"/>
        <dbReference type="ChEBI" id="CHEBI:58079"/>
        <dbReference type="ChEBI" id="CHEBI:456216"/>
        <dbReference type="EC" id="2.7.2.7"/>
    </reaction>
</comment>
<evidence type="ECO:0000313" key="12">
    <source>
        <dbReference type="Proteomes" id="UP001519289"/>
    </source>
</evidence>
<dbReference type="InterPro" id="IPR023865">
    <property type="entry name" value="Aliphatic_acid_kinase_CS"/>
</dbReference>
<dbReference type="SUPFAM" id="SSF53067">
    <property type="entry name" value="Actin-like ATPase domain"/>
    <property type="match status" value="2"/>
</dbReference>
<dbReference type="Pfam" id="PF00871">
    <property type="entry name" value="Acetate_kinase"/>
    <property type="match status" value="1"/>
</dbReference>